<dbReference type="PANTHER" id="PTHR36688:SF1">
    <property type="entry name" value="ENDONUCLEASE_EXONUCLEASE_PHOSPHATASE DOMAIN-CONTAINING PROTEIN"/>
    <property type="match status" value="1"/>
</dbReference>
<accession>A0A5E4MYM7</accession>
<name>A0A5E4MYM7_9HEMI</name>
<dbReference type="PANTHER" id="PTHR36688">
    <property type="entry name" value="ENDO/EXONUCLEASE/PHOSPHATASE DOMAIN-CONTAINING PROTEIN"/>
    <property type="match status" value="1"/>
</dbReference>
<organism evidence="1 2">
    <name type="scientific">Cinara cedri</name>
    <dbReference type="NCBI Taxonomy" id="506608"/>
    <lineage>
        <taxon>Eukaryota</taxon>
        <taxon>Metazoa</taxon>
        <taxon>Ecdysozoa</taxon>
        <taxon>Arthropoda</taxon>
        <taxon>Hexapoda</taxon>
        <taxon>Insecta</taxon>
        <taxon>Pterygota</taxon>
        <taxon>Neoptera</taxon>
        <taxon>Paraneoptera</taxon>
        <taxon>Hemiptera</taxon>
        <taxon>Sternorrhyncha</taxon>
        <taxon>Aphidomorpha</taxon>
        <taxon>Aphidoidea</taxon>
        <taxon>Aphididae</taxon>
        <taxon>Lachninae</taxon>
        <taxon>Cinara</taxon>
    </lineage>
</organism>
<dbReference type="InterPro" id="IPR052560">
    <property type="entry name" value="RdDP_mobile_element"/>
</dbReference>
<keyword evidence="1" id="KW-0269">Exonuclease</keyword>
<dbReference type="GO" id="GO:0004519">
    <property type="term" value="F:endonuclease activity"/>
    <property type="evidence" value="ECO:0007669"/>
    <property type="project" value="UniProtKB-KW"/>
</dbReference>
<dbReference type="SUPFAM" id="SSF56219">
    <property type="entry name" value="DNase I-like"/>
    <property type="match status" value="1"/>
</dbReference>
<dbReference type="OrthoDB" id="6620533at2759"/>
<keyword evidence="1" id="KW-0378">Hydrolase</keyword>
<dbReference type="Proteomes" id="UP000325440">
    <property type="component" value="Unassembled WGS sequence"/>
</dbReference>
<dbReference type="GO" id="GO:0004527">
    <property type="term" value="F:exonuclease activity"/>
    <property type="evidence" value="ECO:0007669"/>
    <property type="project" value="UniProtKB-KW"/>
</dbReference>
<proteinExistence type="predicted"/>
<evidence type="ECO:0000313" key="1">
    <source>
        <dbReference type="EMBL" id="VVC34569.1"/>
    </source>
</evidence>
<dbReference type="AlphaFoldDB" id="A0A5E4MYM7"/>
<dbReference type="InterPro" id="IPR036691">
    <property type="entry name" value="Endo/exonu/phosph_ase_sf"/>
</dbReference>
<keyword evidence="2" id="KW-1185">Reference proteome</keyword>
<sequence length="251" mass="28997">MFKDADVLAIQETHVPSDKTSRLRVPGFNMVDYKGHAKHGLATYVNQNTKEQRWGTTTSPDLCFVTRDNDNQPLRVSRQILPKFPKSQHKPVVIDIGVNFPRINNPEMPRWNLRKARWVDFTKYMKENINRIPPTPKTYSRFVKLIKKAAVLAILRGHRQNYIPCSNKECDSLLHEYDQSGSELTANRLMSLLDEERRNRWLAAMEEMDYTHSSRKSWSLLRKLGAVHPSKKAGCVAAIDISFLLHQTAKN</sequence>
<reference evidence="1 2" key="1">
    <citation type="submission" date="2019-08" db="EMBL/GenBank/DDBJ databases">
        <authorList>
            <person name="Alioto T."/>
            <person name="Alioto T."/>
            <person name="Gomez Garrido J."/>
        </authorList>
    </citation>
    <scope>NUCLEOTIDE SEQUENCE [LARGE SCALE GENOMIC DNA]</scope>
</reference>
<evidence type="ECO:0000313" key="2">
    <source>
        <dbReference type="Proteomes" id="UP000325440"/>
    </source>
</evidence>
<protein>
    <submittedName>
        <fullName evidence="1">Endonuclease/exonuclease/phosphatase</fullName>
    </submittedName>
</protein>
<keyword evidence="1" id="KW-0255">Endonuclease</keyword>
<keyword evidence="1" id="KW-0540">Nuclease</keyword>
<dbReference type="EMBL" id="CABPRJ010000999">
    <property type="protein sequence ID" value="VVC34569.1"/>
    <property type="molecule type" value="Genomic_DNA"/>
</dbReference>
<gene>
    <name evidence="1" type="ORF">CINCED_3A021674</name>
</gene>